<sequence length="84" mass="9916">MVVHCAVEIKESSKLLGLVIKAAKRFLGIRDVSVEELENILENKKFRHLRVLKKKKKNYILNRTEHRTVEHNPDIFTVSSDWKF</sequence>
<dbReference type="Proteomes" id="UP001152622">
    <property type="component" value="Chromosome 14"/>
</dbReference>
<dbReference type="EMBL" id="JAINUF010000014">
    <property type="protein sequence ID" value="KAJ8342034.1"/>
    <property type="molecule type" value="Genomic_DNA"/>
</dbReference>
<keyword evidence="2" id="KW-1185">Reference proteome</keyword>
<gene>
    <name evidence="1" type="ORF">SKAU_G00319620</name>
</gene>
<reference evidence="1" key="1">
    <citation type="journal article" date="2023" name="Science">
        <title>Genome structures resolve the early diversification of teleost fishes.</title>
        <authorList>
            <person name="Parey E."/>
            <person name="Louis A."/>
            <person name="Montfort J."/>
            <person name="Bouchez O."/>
            <person name="Roques C."/>
            <person name="Iampietro C."/>
            <person name="Lluch J."/>
            <person name="Castinel A."/>
            <person name="Donnadieu C."/>
            <person name="Desvignes T."/>
            <person name="Floi Bucao C."/>
            <person name="Jouanno E."/>
            <person name="Wen M."/>
            <person name="Mejri S."/>
            <person name="Dirks R."/>
            <person name="Jansen H."/>
            <person name="Henkel C."/>
            <person name="Chen W.J."/>
            <person name="Zahm M."/>
            <person name="Cabau C."/>
            <person name="Klopp C."/>
            <person name="Thompson A.W."/>
            <person name="Robinson-Rechavi M."/>
            <person name="Braasch I."/>
            <person name="Lecointre G."/>
            <person name="Bobe J."/>
            <person name="Postlethwait J.H."/>
            <person name="Berthelot C."/>
            <person name="Roest Crollius H."/>
            <person name="Guiguen Y."/>
        </authorList>
    </citation>
    <scope>NUCLEOTIDE SEQUENCE</scope>
    <source>
        <strain evidence="1">WJC10195</strain>
    </source>
</reference>
<comment type="caution">
    <text evidence="1">The sequence shown here is derived from an EMBL/GenBank/DDBJ whole genome shotgun (WGS) entry which is preliminary data.</text>
</comment>
<accession>A0A9Q1ENF5</accession>
<proteinExistence type="predicted"/>
<protein>
    <submittedName>
        <fullName evidence="1">Uncharacterized protein</fullName>
    </submittedName>
</protein>
<evidence type="ECO:0000313" key="1">
    <source>
        <dbReference type="EMBL" id="KAJ8342034.1"/>
    </source>
</evidence>
<dbReference type="AlphaFoldDB" id="A0A9Q1ENF5"/>
<organism evidence="1 2">
    <name type="scientific">Synaphobranchus kaupii</name>
    <name type="common">Kaup's arrowtooth eel</name>
    <dbReference type="NCBI Taxonomy" id="118154"/>
    <lineage>
        <taxon>Eukaryota</taxon>
        <taxon>Metazoa</taxon>
        <taxon>Chordata</taxon>
        <taxon>Craniata</taxon>
        <taxon>Vertebrata</taxon>
        <taxon>Euteleostomi</taxon>
        <taxon>Actinopterygii</taxon>
        <taxon>Neopterygii</taxon>
        <taxon>Teleostei</taxon>
        <taxon>Anguilliformes</taxon>
        <taxon>Synaphobranchidae</taxon>
        <taxon>Synaphobranchus</taxon>
    </lineage>
</organism>
<name>A0A9Q1ENF5_SYNKA</name>
<evidence type="ECO:0000313" key="2">
    <source>
        <dbReference type="Proteomes" id="UP001152622"/>
    </source>
</evidence>